<dbReference type="Proteomes" id="UP000186594">
    <property type="component" value="Unassembled WGS sequence"/>
</dbReference>
<evidence type="ECO:0000313" key="3">
    <source>
        <dbReference type="EMBL" id="OLL25053.1"/>
    </source>
</evidence>
<dbReference type="OrthoDB" id="47375at2759"/>
<protein>
    <recommendedName>
        <fullName evidence="2">Glycosyl transferase family 25 domain-containing protein</fullName>
    </recommendedName>
</protein>
<sequence length="319" mass="36451">MRFLIRPLNALMMSSYTRIRNPGTDERFPISLESSYSRIARFFGILVFIFIIMFNSIFLYRQTFSRSLLIANSTLGFSHIYVIISKPERAEYVKPVLKYHNLDYEVFHAYTKDSDIVNTTVSELWAKGQALDARNIWGLVGCWASHRAVWMDALEKRYTSFLVLEDDIDVHVDLRRIIQAGWNNLPTPWDMYIPGPCYPGFVEGWTAGPLKKLSHMACTHGYGIHARIVTKILEWSAEQPAIGIDLQIMTGPVHGGLLEAYAIDPSVIIQRPLDTQHPSAIGTNVDVKDEAPAEDDWRPNYLFPKEASTAEKLSLAYWY</sequence>
<keyword evidence="4" id="KW-1185">Reference proteome</keyword>
<reference evidence="3 4" key="1">
    <citation type="submission" date="2016-04" db="EMBL/GenBank/DDBJ databases">
        <title>Evolutionary innovation and constraint leading to complex multicellularity in the Ascomycota.</title>
        <authorList>
            <person name="Cisse O."/>
            <person name="Nguyen A."/>
            <person name="Hewitt D.A."/>
            <person name="Jedd G."/>
            <person name="Stajich J.E."/>
        </authorList>
    </citation>
    <scope>NUCLEOTIDE SEQUENCE [LARGE SCALE GENOMIC DNA]</scope>
    <source>
        <strain evidence="3 4">DAH-3</strain>
    </source>
</reference>
<gene>
    <name evidence="3" type="ORF">NEOLI_004093</name>
</gene>
<dbReference type="AlphaFoldDB" id="A0A1U7LR47"/>
<feature type="transmembrane region" description="Helical" evidence="1">
    <location>
        <begin position="39"/>
        <end position="60"/>
    </location>
</feature>
<evidence type="ECO:0000256" key="1">
    <source>
        <dbReference type="SAM" id="Phobius"/>
    </source>
</evidence>
<keyword evidence="1" id="KW-0472">Membrane</keyword>
<dbReference type="InterPro" id="IPR002654">
    <property type="entry name" value="Glyco_trans_25"/>
</dbReference>
<evidence type="ECO:0000313" key="4">
    <source>
        <dbReference type="Proteomes" id="UP000186594"/>
    </source>
</evidence>
<keyword evidence="1" id="KW-1133">Transmembrane helix</keyword>
<comment type="caution">
    <text evidence="3">The sequence shown here is derived from an EMBL/GenBank/DDBJ whole genome shotgun (WGS) entry which is preliminary data.</text>
</comment>
<organism evidence="3 4">
    <name type="scientific">Neolecta irregularis (strain DAH-3)</name>
    <dbReference type="NCBI Taxonomy" id="1198029"/>
    <lineage>
        <taxon>Eukaryota</taxon>
        <taxon>Fungi</taxon>
        <taxon>Dikarya</taxon>
        <taxon>Ascomycota</taxon>
        <taxon>Taphrinomycotina</taxon>
        <taxon>Neolectales</taxon>
        <taxon>Neolectaceae</taxon>
        <taxon>Neolecta</taxon>
    </lineage>
</organism>
<name>A0A1U7LR47_NEOID</name>
<proteinExistence type="predicted"/>
<dbReference type="STRING" id="1198029.A0A1U7LR47"/>
<dbReference type="Pfam" id="PF01755">
    <property type="entry name" value="Glyco_transf_25"/>
    <property type="match status" value="1"/>
</dbReference>
<dbReference type="EMBL" id="LXFE01000512">
    <property type="protein sequence ID" value="OLL25053.1"/>
    <property type="molecule type" value="Genomic_DNA"/>
</dbReference>
<keyword evidence="1" id="KW-0812">Transmembrane</keyword>
<feature type="domain" description="Glycosyl transferase family 25" evidence="2">
    <location>
        <begin position="80"/>
        <end position="180"/>
    </location>
</feature>
<accession>A0A1U7LR47</accession>
<evidence type="ECO:0000259" key="2">
    <source>
        <dbReference type="Pfam" id="PF01755"/>
    </source>
</evidence>